<dbReference type="GO" id="GO:0098552">
    <property type="term" value="C:side of membrane"/>
    <property type="evidence" value="ECO:0007669"/>
    <property type="project" value="UniProtKB-KW"/>
</dbReference>
<evidence type="ECO:0000256" key="6">
    <source>
        <dbReference type="ARBA" id="ARBA00023157"/>
    </source>
</evidence>
<comment type="similarity">
    <text evidence="9">Belongs to the SPACA4/bouncer family.</text>
</comment>
<comment type="caution">
    <text evidence="12">The sequence shown here is derived from an EMBL/GenBank/DDBJ whole genome shotgun (WGS) entry which is preliminary data.</text>
</comment>
<dbReference type="PANTHER" id="PTHR47613">
    <property type="entry name" value="SPERM ACROSOME MEMBRANE-ASSOCIATED PROTEIN 4"/>
    <property type="match status" value="1"/>
</dbReference>
<dbReference type="Pfam" id="PF00021">
    <property type="entry name" value="UPAR_LY6"/>
    <property type="match status" value="1"/>
</dbReference>
<keyword evidence="8" id="KW-0449">Lipoprotein</keyword>
<evidence type="ECO:0000313" key="13">
    <source>
        <dbReference type="Proteomes" id="UP000593565"/>
    </source>
</evidence>
<feature type="chain" id="PRO_5029877932" description="UPAR/Ly6 domain-containing protein" evidence="10">
    <location>
        <begin position="21"/>
        <end position="128"/>
    </location>
</feature>
<feature type="domain" description="UPAR/Ly6" evidence="11">
    <location>
        <begin position="20"/>
        <end position="101"/>
    </location>
</feature>
<dbReference type="Proteomes" id="UP000593565">
    <property type="component" value="Unassembled WGS sequence"/>
</dbReference>
<organism evidence="12 13">
    <name type="scientific">Ameiurus melas</name>
    <name type="common">Black bullhead</name>
    <name type="synonym">Silurus melas</name>
    <dbReference type="NCBI Taxonomy" id="219545"/>
    <lineage>
        <taxon>Eukaryota</taxon>
        <taxon>Metazoa</taxon>
        <taxon>Chordata</taxon>
        <taxon>Craniata</taxon>
        <taxon>Vertebrata</taxon>
        <taxon>Euteleostomi</taxon>
        <taxon>Actinopterygii</taxon>
        <taxon>Neopterygii</taxon>
        <taxon>Teleostei</taxon>
        <taxon>Ostariophysi</taxon>
        <taxon>Siluriformes</taxon>
        <taxon>Ictaluridae</taxon>
        <taxon>Ameiurus</taxon>
    </lineage>
</organism>
<keyword evidence="6" id="KW-1015">Disulfide bond</keyword>
<comment type="subcellular location">
    <subcellularLocation>
        <location evidence="1">Cell membrane</location>
        <topology evidence="1">Lipid-anchor</topology>
        <topology evidence="1">GPI-anchor</topology>
    </subcellularLocation>
</comment>
<name>A0A7J6AFH0_AMEME</name>
<accession>A0A7J6AFH0</accession>
<evidence type="ECO:0000256" key="7">
    <source>
        <dbReference type="ARBA" id="ARBA00023180"/>
    </source>
</evidence>
<dbReference type="InterPro" id="IPR045860">
    <property type="entry name" value="Snake_toxin-like_sf"/>
</dbReference>
<dbReference type="InterPro" id="IPR046354">
    <property type="entry name" value="SPACA4/Bouncer"/>
</dbReference>
<gene>
    <name evidence="12" type="ORF">AMELA_G00164100</name>
</gene>
<evidence type="ECO:0000256" key="3">
    <source>
        <dbReference type="ARBA" id="ARBA00022622"/>
    </source>
</evidence>
<dbReference type="PANTHER" id="PTHR47613:SF1">
    <property type="entry name" value="SPERM ACROSOME MEMBRANE-ASSOCIATED PROTEIN 4"/>
    <property type="match status" value="1"/>
</dbReference>
<dbReference type="InterPro" id="IPR016054">
    <property type="entry name" value="LY6_UPA_recep-like"/>
</dbReference>
<sequence>MSKILVGILTVALCFSLGYTLQCYKCEIGVFGLCITSKITCDANQQCFSGQGKAVGFVDVSMKGCLDVGSCNQTSNVNFPTNTSTAYKMTKTCCNIDLCNAAAPLSHTHTLTLAIASLATMLLTKVLV</sequence>
<dbReference type="GO" id="GO:0005886">
    <property type="term" value="C:plasma membrane"/>
    <property type="evidence" value="ECO:0007669"/>
    <property type="project" value="UniProtKB-SubCell"/>
</dbReference>
<feature type="signal peptide" evidence="10">
    <location>
        <begin position="1"/>
        <end position="20"/>
    </location>
</feature>
<keyword evidence="3" id="KW-0336">GPI-anchor</keyword>
<evidence type="ECO:0000313" key="12">
    <source>
        <dbReference type="EMBL" id="KAF4081684.1"/>
    </source>
</evidence>
<evidence type="ECO:0000256" key="1">
    <source>
        <dbReference type="ARBA" id="ARBA00004609"/>
    </source>
</evidence>
<evidence type="ECO:0000259" key="11">
    <source>
        <dbReference type="Pfam" id="PF00021"/>
    </source>
</evidence>
<dbReference type="Gene3D" id="2.10.60.10">
    <property type="entry name" value="CD59"/>
    <property type="match status" value="1"/>
</dbReference>
<proteinExistence type="inferred from homology"/>
<reference evidence="12 13" key="1">
    <citation type="submission" date="2020-02" db="EMBL/GenBank/DDBJ databases">
        <title>A chromosome-scale genome assembly of the black bullhead catfish (Ameiurus melas).</title>
        <authorList>
            <person name="Wen M."/>
            <person name="Zham M."/>
            <person name="Cabau C."/>
            <person name="Klopp C."/>
            <person name="Donnadieu C."/>
            <person name="Roques C."/>
            <person name="Bouchez O."/>
            <person name="Lampietro C."/>
            <person name="Jouanno E."/>
            <person name="Herpin A."/>
            <person name="Louis A."/>
            <person name="Berthelot C."/>
            <person name="Parey E."/>
            <person name="Roest-Crollius H."/>
            <person name="Braasch I."/>
            <person name="Postlethwait J."/>
            <person name="Robinson-Rechavi M."/>
            <person name="Echchiki A."/>
            <person name="Begum T."/>
            <person name="Montfort J."/>
            <person name="Schartl M."/>
            <person name="Bobe J."/>
            <person name="Guiguen Y."/>
        </authorList>
    </citation>
    <scope>NUCLEOTIDE SEQUENCE [LARGE SCALE GENOMIC DNA]</scope>
    <source>
        <strain evidence="12">M_S1</strain>
        <tissue evidence="12">Blood</tissue>
    </source>
</reference>
<keyword evidence="13" id="KW-1185">Reference proteome</keyword>
<dbReference type="GO" id="GO:0035036">
    <property type="term" value="P:sperm-egg recognition"/>
    <property type="evidence" value="ECO:0007669"/>
    <property type="project" value="TreeGrafter"/>
</dbReference>
<evidence type="ECO:0000256" key="10">
    <source>
        <dbReference type="SAM" id="SignalP"/>
    </source>
</evidence>
<evidence type="ECO:0000256" key="4">
    <source>
        <dbReference type="ARBA" id="ARBA00022729"/>
    </source>
</evidence>
<dbReference type="EMBL" id="JAAGNN010000013">
    <property type="protein sequence ID" value="KAF4081684.1"/>
    <property type="molecule type" value="Genomic_DNA"/>
</dbReference>
<evidence type="ECO:0000256" key="8">
    <source>
        <dbReference type="ARBA" id="ARBA00023288"/>
    </source>
</evidence>
<keyword evidence="5" id="KW-0472">Membrane</keyword>
<dbReference type="AlphaFoldDB" id="A0A7J6AFH0"/>
<keyword evidence="7" id="KW-0325">Glycoprotein</keyword>
<evidence type="ECO:0000256" key="9">
    <source>
        <dbReference type="ARBA" id="ARBA00029446"/>
    </source>
</evidence>
<evidence type="ECO:0000256" key="2">
    <source>
        <dbReference type="ARBA" id="ARBA00022475"/>
    </source>
</evidence>
<dbReference type="OrthoDB" id="5962859at2759"/>
<keyword evidence="4 10" id="KW-0732">Signal</keyword>
<keyword evidence="2" id="KW-1003">Cell membrane</keyword>
<evidence type="ECO:0000256" key="5">
    <source>
        <dbReference type="ARBA" id="ARBA00023136"/>
    </source>
</evidence>
<protein>
    <recommendedName>
        <fullName evidence="11">UPAR/Ly6 domain-containing protein</fullName>
    </recommendedName>
</protein>
<dbReference type="SUPFAM" id="SSF57302">
    <property type="entry name" value="Snake toxin-like"/>
    <property type="match status" value="1"/>
</dbReference>